<dbReference type="Proteomes" id="UP000694387">
    <property type="component" value="Chromosome 18"/>
</dbReference>
<evidence type="ECO:0000313" key="1">
    <source>
        <dbReference type="Ensembl" id="ENSEASP00005014930.2"/>
    </source>
</evidence>
<proteinExistence type="predicted"/>
<accession>A0A8C4LQX3</accession>
<sequence length="118" mass="14250">MMKLWLPPRNLPNPTNLNRPIPSHTLHIRHNNRFLIHHPYLPRCQLRMNYPLSPCQRSIHILYLPLHPRRMRPLLRLPQIPRNMKHWNYSTLYSDSHSIHGLRPAMRPNVLLRSNGHY</sequence>
<reference evidence="1 2" key="1">
    <citation type="journal article" date="2020" name="Nat. Commun.">
        <title>Donkey genomes provide new insights into domestication and selection for coat color.</title>
        <authorList>
            <person name="Wang"/>
            <person name="C."/>
            <person name="Li"/>
            <person name="H."/>
            <person name="Guo"/>
            <person name="Y."/>
            <person name="Huang"/>
            <person name="J."/>
            <person name="Sun"/>
            <person name="Y."/>
            <person name="Min"/>
            <person name="J."/>
            <person name="Wang"/>
            <person name="J."/>
            <person name="Fang"/>
            <person name="X."/>
            <person name="Zhao"/>
            <person name="Z."/>
            <person name="Wang"/>
            <person name="S."/>
            <person name="Zhang"/>
            <person name="Y."/>
            <person name="Liu"/>
            <person name="Q."/>
            <person name="Jiang"/>
            <person name="Q."/>
            <person name="Wang"/>
            <person name="X."/>
            <person name="Guo"/>
            <person name="Y."/>
            <person name="Yang"/>
            <person name="C."/>
            <person name="Wang"/>
            <person name="Y."/>
            <person name="Tian"/>
            <person name="F."/>
            <person name="Zhuang"/>
            <person name="G."/>
            <person name="Fan"/>
            <person name="Y."/>
            <person name="Gao"/>
            <person name="Q."/>
            <person name="Li"/>
            <person name="Y."/>
            <person name="Ju"/>
            <person name="Z."/>
            <person name="Li"/>
            <person name="J."/>
            <person name="Li"/>
            <person name="R."/>
            <person name="Hou"/>
            <person name="M."/>
            <person name="Yang"/>
            <person name="G."/>
            <person name="Liu"/>
            <person name="G."/>
            <person name="Liu"/>
            <person name="W."/>
            <person name="Guo"/>
            <person name="J."/>
            <person name="Pan"/>
            <person name="S."/>
            <person name="Fan"/>
            <person name="G."/>
            <person name="Zhang"/>
            <person name="W."/>
            <person name="Zhang"/>
            <person name="R."/>
            <person name="Yu"/>
            <person name="J."/>
            <person name="Zhang"/>
            <person name="X."/>
            <person name="Yin"/>
            <person name="Q."/>
            <person name="Ji"/>
            <person name="C."/>
            <person name="Jin"/>
            <person name="Y."/>
            <person name="Yue"/>
            <person name="G."/>
            <person name="Liu"/>
            <person name="M."/>
            <person name="Xu"/>
            <person name="J."/>
            <person name="Liu"/>
            <person name="S."/>
            <person name="Jordana"/>
            <person name="J."/>
            <person name="Noce"/>
            <person name="A."/>
            <person name="Amills"/>
            <person name="M."/>
            <person name="Wu"/>
            <person name="D.D."/>
            <person name="Li"/>
            <person name="S."/>
            <person name="Zhou"/>
            <person name="X. and Zhong"/>
            <person name="J."/>
        </authorList>
    </citation>
    <scope>NUCLEOTIDE SEQUENCE [LARGE SCALE GENOMIC DNA]</scope>
</reference>
<protein>
    <submittedName>
        <fullName evidence="1">Uncharacterized protein</fullName>
    </submittedName>
</protein>
<evidence type="ECO:0000313" key="2">
    <source>
        <dbReference type="Proteomes" id="UP000694387"/>
    </source>
</evidence>
<reference evidence="1" key="3">
    <citation type="submission" date="2025-09" db="UniProtKB">
        <authorList>
            <consortium name="Ensembl"/>
        </authorList>
    </citation>
    <scope>IDENTIFICATION</scope>
</reference>
<dbReference type="AlphaFoldDB" id="A0A8C4LQX3"/>
<keyword evidence="2" id="KW-1185">Reference proteome</keyword>
<organism evidence="1 2">
    <name type="scientific">Equus asinus</name>
    <name type="common">Donkey</name>
    <name type="synonym">Equus africanus asinus</name>
    <dbReference type="NCBI Taxonomy" id="9793"/>
    <lineage>
        <taxon>Eukaryota</taxon>
        <taxon>Metazoa</taxon>
        <taxon>Chordata</taxon>
        <taxon>Craniata</taxon>
        <taxon>Vertebrata</taxon>
        <taxon>Euteleostomi</taxon>
        <taxon>Mammalia</taxon>
        <taxon>Eutheria</taxon>
        <taxon>Laurasiatheria</taxon>
        <taxon>Perissodactyla</taxon>
        <taxon>Equidae</taxon>
        <taxon>Equus</taxon>
    </lineage>
</organism>
<name>A0A8C4LQX3_EQUAS</name>
<reference evidence="1" key="2">
    <citation type="submission" date="2025-08" db="UniProtKB">
        <authorList>
            <consortium name="Ensembl"/>
        </authorList>
    </citation>
    <scope>IDENTIFICATION</scope>
</reference>
<dbReference type="Ensembl" id="ENSEAST00005016242.2">
    <property type="protein sequence ID" value="ENSEASP00005014930.2"/>
    <property type="gene ID" value="ENSEASG00005010440.2"/>
</dbReference>
<dbReference type="GeneTree" id="ENSGT01150000287026"/>